<sequence length="291" mass="31865">MLGRIPNIKMRITDTDIDVVIKTLLAWYEEAGVDEIILDRPVNRTSTAPNSTQRSKKKYAAPSCSLSRDFLRSVDRSGNIHFDLKEAVQAARTAANRAGSLDALNVAVERFDYCSLKITANTTVFADGIPGAEVMIVGEAPGADEDRQGKPFVGVSGRLLDCMLASIGLSRSKSVYITNIIPWRPPGNRPPTSAEISICIPFVERHIELAAPRILMLAGGTSARALMRMQDGIASLRGNFMNWTSPNHQETIPALATYHPAYLLRTPGQKASAWNDLLTLRCRLDAIANKF</sequence>
<evidence type="ECO:0000313" key="13">
    <source>
        <dbReference type="EMBL" id="AHC73435.1"/>
    </source>
</evidence>
<dbReference type="Pfam" id="PF03167">
    <property type="entry name" value="UDG"/>
    <property type="match status" value="1"/>
</dbReference>
<evidence type="ECO:0000256" key="5">
    <source>
        <dbReference type="ARBA" id="ARBA00022485"/>
    </source>
</evidence>
<dbReference type="InterPro" id="IPR005122">
    <property type="entry name" value="Uracil-DNA_glycosylase-like"/>
</dbReference>
<dbReference type="AlphaFoldDB" id="V9TVS0"/>
<keyword evidence="5" id="KW-0004">4Fe-4S</keyword>
<comment type="similarity">
    <text evidence="2">Belongs to the uracil-DNA glycosylase (UDG) superfamily. Type 4 (UDGa) family.</text>
</comment>
<dbReference type="GO" id="GO:0046872">
    <property type="term" value="F:metal ion binding"/>
    <property type="evidence" value="ECO:0007669"/>
    <property type="project" value="UniProtKB-KW"/>
</dbReference>
<dbReference type="EC" id="3.2.2.27" evidence="3"/>
<evidence type="ECO:0000256" key="4">
    <source>
        <dbReference type="ARBA" id="ARBA00019403"/>
    </source>
</evidence>
<dbReference type="InterPro" id="IPR051536">
    <property type="entry name" value="UDG_Type-4/5"/>
</dbReference>
<comment type="catalytic activity">
    <reaction evidence="1">
        <text>Hydrolyzes single-stranded DNA or mismatched double-stranded DNA and polynucleotides, releasing free uracil.</text>
        <dbReference type="EC" id="3.2.2.27"/>
    </reaction>
</comment>
<feature type="domain" description="Uracil-DNA glycosylase-like" evidence="12">
    <location>
        <begin position="125"/>
        <end position="278"/>
    </location>
</feature>
<dbReference type="RefSeq" id="WP_025300318.1">
    <property type="nucleotide sequence ID" value="NZ_CP006745.1"/>
</dbReference>
<dbReference type="InterPro" id="IPR036895">
    <property type="entry name" value="Uracil-DNA_glycosylase-like_sf"/>
</dbReference>
<evidence type="ECO:0000256" key="7">
    <source>
        <dbReference type="ARBA" id="ARBA00022763"/>
    </source>
</evidence>
<dbReference type="PANTHER" id="PTHR33693:SF1">
    <property type="entry name" value="TYPE-4 URACIL-DNA GLYCOSYLASE"/>
    <property type="match status" value="1"/>
</dbReference>
<keyword evidence="7" id="KW-0227">DNA damage</keyword>
<dbReference type="SMART" id="SM00986">
    <property type="entry name" value="UDG"/>
    <property type="match status" value="1"/>
</dbReference>
<evidence type="ECO:0000259" key="12">
    <source>
        <dbReference type="SMART" id="SM00986"/>
    </source>
</evidence>
<dbReference type="SMART" id="SM00987">
    <property type="entry name" value="UreE_C"/>
    <property type="match status" value="1"/>
</dbReference>
<dbReference type="GO" id="GO:0006281">
    <property type="term" value="P:DNA repair"/>
    <property type="evidence" value="ECO:0007669"/>
    <property type="project" value="UniProtKB-KW"/>
</dbReference>
<evidence type="ECO:0000313" key="14">
    <source>
        <dbReference type="Proteomes" id="UP000018700"/>
    </source>
</evidence>
<protein>
    <recommendedName>
        <fullName evidence="4">Type-4 uracil-DNA glycosylase</fullName>
        <ecNumber evidence="3">3.2.2.27</ecNumber>
    </recommendedName>
</protein>
<dbReference type="NCBIfam" id="TIGR00758">
    <property type="entry name" value="UDG_fam4"/>
    <property type="match status" value="1"/>
</dbReference>
<evidence type="ECO:0000256" key="8">
    <source>
        <dbReference type="ARBA" id="ARBA00022801"/>
    </source>
</evidence>
<evidence type="ECO:0000256" key="1">
    <source>
        <dbReference type="ARBA" id="ARBA00001400"/>
    </source>
</evidence>
<accession>V9TVS0</accession>
<dbReference type="eggNOG" id="COG1573">
    <property type="taxonomic scope" value="Bacteria"/>
</dbReference>
<dbReference type="EMBL" id="CP006745">
    <property type="protein sequence ID" value="AHC73435.1"/>
    <property type="molecule type" value="Genomic_DNA"/>
</dbReference>
<keyword evidence="11" id="KW-0234">DNA repair</keyword>
<dbReference type="KEGG" id="efk:P856_202"/>
<organism evidence="13 14">
    <name type="scientific">Candidatus Endolissoclinum faulkneri L5</name>
    <dbReference type="NCBI Taxonomy" id="1401328"/>
    <lineage>
        <taxon>Bacteria</taxon>
        <taxon>Pseudomonadati</taxon>
        <taxon>Pseudomonadota</taxon>
        <taxon>Alphaproteobacteria</taxon>
        <taxon>Rhodospirillales</taxon>
        <taxon>Rhodospirillaceae</taxon>
        <taxon>Candidatus Endolissoclinum</taxon>
    </lineage>
</organism>
<dbReference type="PATRIC" id="fig|1401328.3.peg.192"/>
<dbReference type="InterPro" id="IPR005273">
    <property type="entry name" value="Ura-DNA_glyco_family4"/>
</dbReference>
<dbReference type="HOGENOM" id="CLU_044815_1_0_5"/>
<evidence type="ECO:0000256" key="10">
    <source>
        <dbReference type="ARBA" id="ARBA00023014"/>
    </source>
</evidence>
<keyword evidence="9" id="KW-0408">Iron</keyword>
<keyword evidence="10" id="KW-0411">Iron-sulfur</keyword>
<keyword evidence="8" id="KW-0378">Hydrolase</keyword>
<name>V9TVS0_9PROT</name>
<keyword evidence="14" id="KW-1185">Reference proteome</keyword>
<dbReference type="GO" id="GO:0004844">
    <property type="term" value="F:uracil DNA N-glycosylase activity"/>
    <property type="evidence" value="ECO:0007669"/>
    <property type="project" value="UniProtKB-EC"/>
</dbReference>
<dbReference type="CDD" id="cd10030">
    <property type="entry name" value="UDG-F4_TTUDGA_SPO1dp_like"/>
    <property type="match status" value="1"/>
</dbReference>
<gene>
    <name evidence="13" type="primary">udgA</name>
    <name evidence="13" type="ORF">P856_202</name>
</gene>
<reference evidence="13 14" key="1">
    <citation type="journal article" date="2013" name="PLoS ONE">
        <title>Bacterial endosymbiosis in a chordate host: long-term co-evolution and conservation of secondary metabolism.</title>
        <authorList>
            <person name="Kwan J.C."/>
            <person name="Schmidt E.W."/>
        </authorList>
    </citation>
    <scope>NUCLEOTIDE SEQUENCE [LARGE SCALE GENOMIC DNA]</scope>
    <source>
        <strain evidence="14">faulkneri L5</strain>
    </source>
</reference>
<evidence type="ECO:0000256" key="9">
    <source>
        <dbReference type="ARBA" id="ARBA00023004"/>
    </source>
</evidence>
<evidence type="ECO:0000256" key="11">
    <source>
        <dbReference type="ARBA" id="ARBA00023204"/>
    </source>
</evidence>
<dbReference type="Proteomes" id="UP000018700">
    <property type="component" value="Chromosome"/>
</dbReference>
<dbReference type="SUPFAM" id="SSF52141">
    <property type="entry name" value="Uracil-DNA glycosylase-like"/>
    <property type="match status" value="1"/>
</dbReference>
<dbReference type="Gene3D" id="3.40.470.10">
    <property type="entry name" value="Uracil-DNA glycosylase-like domain"/>
    <property type="match status" value="1"/>
</dbReference>
<evidence type="ECO:0000256" key="2">
    <source>
        <dbReference type="ARBA" id="ARBA00006521"/>
    </source>
</evidence>
<dbReference type="GO" id="GO:0051539">
    <property type="term" value="F:4 iron, 4 sulfur cluster binding"/>
    <property type="evidence" value="ECO:0007669"/>
    <property type="project" value="UniProtKB-KW"/>
</dbReference>
<evidence type="ECO:0000256" key="6">
    <source>
        <dbReference type="ARBA" id="ARBA00022723"/>
    </source>
</evidence>
<proteinExistence type="inferred from homology"/>
<evidence type="ECO:0000256" key="3">
    <source>
        <dbReference type="ARBA" id="ARBA00012030"/>
    </source>
</evidence>
<dbReference type="PANTHER" id="PTHR33693">
    <property type="entry name" value="TYPE-5 URACIL-DNA GLYCOSYLASE"/>
    <property type="match status" value="1"/>
</dbReference>
<dbReference type="STRING" id="1401328.P856_202"/>
<keyword evidence="6" id="KW-0479">Metal-binding</keyword>